<name>A0ABP7JWI5_9PSEU</name>
<dbReference type="Proteomes" id="UP001501624">
    <property type="component" value="Unassembled WGS sequence"/>
</dbReference>
<organism evidence="2 3">
    <name type="scientific">Amycolatopsis tucumanensis</name>
    <dbReference type="NCBI Taxonomy" id="401106"/>
    <lineage>
        <taxon>Bacteria</taxon>
        <taxon>Bacillati</taxon>
        <taxon>Actinomycetota</taxon>
        <taxon>Actinomycetes</taxon>
        <taxon>Pseudonocardiales</taxon>
        <taxon>Pseudonocardiaceae</taxon>
        <taxon>Amycolatopsis</taxon>
    </lineage>
</organism>
<reference evidence="3" key="1">
    <citation type="journal article" date="2019" name="Int. J. Syst. Evol. Microbiol.">
        <title>The Global Catalogue of Microorganisms (GCM) 10K type strain sequencing project: providing services to taxonomists for standard genome sequencing and annotation.</title>
        <authorList>
            <consortium name="The Broad Institute Genomics Platform"/>
            <consortium name="The Broad Institute Genome Sequencing Center for Infectious Disease"/>
            <person name="Wu L."/>
            <person name="Ma J."/>
        </authorList>
    </citation>
    <scope>NUCLEOTIDE SEQUENCE [LARGE SCALE GENOMIC DNA]</scope>
    <source>
        <strain evidence="3">JCM 17017</strain>
    </source>
</reference>
<evidence type="ECO:0000313" key="2">
    <source>
        <dbReference type="EMBL" id="GAA3857515.1"/>
    </source>
</evidence>
<gene>
    <name evidence="2" type="ORF">GCM10022380_88560</name>
</gene>
<dbReference type="EMBL" id="BAABCM010000027">
    <property type="protein sequence ID" value="GAA3857515.1"/>
    <property type="molecule type" value="Genomic_DNA"/>
</dbReference>
<evidence type="ECO:0000256" key="1">
    <source>
        <dbReference type="SAM" id="MobiDB-lite"/>
    </source>
</evidence>
<keyword evidence="3" id="KW-1185">Reference proteome</keyword>
<comment type="caution">
    <text evidence="2">The sequence shown here is derived from an EMBL/GenBank/DDBJ whole genome shotgun (WGS) entry which is preliminary data.</text>
</comment>
<protein>
    <submittedName>
        <fullName evidence="2">Uncharacterized protein</fullName>
    </submittedName>
</protein>
<sequence length="223" mass="23140">MGQSCEGRGDMGSAGGIVDAFPEHGVLVAAQLQQVREGNQWFGLGVLASTEATPVVTPVVLAAIAPNATVTLSSARTPISSQVVVSRGTGFGACVRELSAAAPSSAIPAMTARNAANHSTGESRSPQRIRTKQDAQARTTASIRPGRGPDRFPRRVGVVTSCPVGWPEIIASRLPPGMLCRPVSAVLIVWDLRAGIGDESPCGVGLPAAVYTAGRYGFWLRRA</sequence>
<accession>A0ABP7JWI5</accession>
<evidence type="ECO:0000313" key="3">
    <source>
        <dbReference type="Proteomes" id="UP001501624"/>
    </source>
</evidence>
<proteinExistence type="predicted"/>
<feature type="compositionally biased region" description="Polar residues" evidence="1">
    <location>
        <begin position="114"/>
        <end position="142"/>
    </location>
</feature>
<feature type="region of interest" description="Disordered" evidence="1">
    <location>
        <begin position="114"/>
        <end position="152"/>
    </location>
</feature>